<feature type="non-terminal residue" evidence="1">
    <location>
        <position position="90"/>
    </location>
</feature>
<dbReference type="EMBL" id="BRYB01002749">
    <property type="protein sequence ID" value="GMI24875.1"/>
    <property type="molecule type" value="Genomic_DNA"/>
</dbReference>
<evidence type="ECO:0000313" key="2">
    <source>
        <dbReference type="Proteomes" id="UP001165060"/>
    </source>
</evidence>
<comment type="caution">
    <text evidence="1">The sequence shown here is derived from an EMBL/GenBank/DDBJ whole genome shotgun (WGS) entry which is preliminary data.</text>
</comment>
<accession>A0ABQ6MEG0</accession>
<protein>
    <submittedName>
        <fullName evidence="1">Uncharacterized protein</fullName>
    </submittedName>
</protein>
<dbReference type="Proteomes" id="UP001165060">
    <property type="component" value="Unassembled WGS sequence"/>
</dbReference>
<organism evidence="1 2">
    <name type="scientific">Tetraparma gracilis</name>
    <dbReference type="NCBI Taxonomy" id="2962635"/>
    <lineage>
        <taxon>Eukaryota</taxon>
        <taxon>Sar</taxon>
        <taxon>Stramenopiles</taxon>
        <taxon>Ochrophyta</taxon>
        <taxon>Bolidophyceae</taxon>
        <taxon>Parmales</taxon>
        <taxon>Triparmaceae</taxon>
        <taxon>Tetraparma</taxon>
    </lineage>
</organism>
<reference evidence="1 2" key="1">
    <citation type="journal article" date="2023" name="Commun. Biol.">
        <title>Genome analysis of Parmales, the sister group of diatoms, reveals the evolutionary specialization of diatoms from phago-mixotrophs to photoautotrophs.</title>
        <authorList>
            <person name="Ban H."/>
            <person name="Sato S."/>
            <person name="Yoshikawa S."/>
            <person name="Yamada K."/>
            <person name="Nakamura Y."/>
            <person name="Ichinomiya M."/>
            <person name="Sato N."/>
            <person name="Blanc-Mathieu R."/>
            <person name="Endo H."/>
            <person name="Kuwata A."/>
            <person name="Ogata H."/>
        </authorList>
    </citation>
    <scope>NUCLEOTIDE SEQUENCE [LARGE SCALE GENOMIC DNA]</scope>
</reference>
<keyword evidence="2" id="KW-1185">Reference proteome</keyword>
<gene>
    <name evidence="1" type="ORF">TeGR_g2499</name>
</gene>
<name>A0ABQ6MEG0_9STRA</name>
<proteinExistence type="predicted"/>
<evidence type="ECO:0000313" key="1">
    <source>
        <dbReference type="EMBL" id="GMI24875.1"/>
    </source>
</evidence>
<sequence length="90" mass="8937">MRTSLAFLDLEPVTSLLAVDQVALSSRATFYAHYPAGNSTPTDQLRQVLALTAGAGYAVAPAAAGELPPSPLDALLGEEGGGVGGAVLAG</sequence>